<protein>
    <submittedName>
        <fullName evidence="2">Uncharacterized protein</fullName>
    </submittedName>
</protein>
<accession>A0A177EJ07</accession>
<evidence type="ECO:0000313" key="2">
    <source>
        <dbReference type="EMBL" id="OAG31112.1"/>
    </source>
</evidence>
<reference evidence="2 3" key="1">
    <citation type="submission" date="2016-02" db="EMBL/GenBank/DDBJ databases">
        <title>Discovery of a natural microsporidian pathogen with a broad tissue tropism in Caenorhabditis elegans.</title>
        <authorList>
            <person name="Luallen R.J."/>
            <person name="Reinke A.W."/>
            <person name="Tong L."/>
            <person name="Botts M.R."/>
            <person name="Felix M.-A."/>
            <person name="Troemel E.R."/>
        </authorList>
    </citation>
    <scope>NUCLEOTIDE SEQUENCE [LARGE SCALE GENOMIC DNA]</scope>
    <source>
        <strain evidence="2 3">JUm2807</strain>
    </source>
</reference>
<feature type="region of interest" description="Disordered" evidence="1">
    <location>
        <begin position="390"/>
        <end position="409"/>
    </location>
</feature>
<proteinExistence type="predicted"/>
<evidence type="ECO:0000256" key="1">
    <source>
        <dbReference type="SAM" id="MobiDB-lite"/>
    </source>
</evidence>
<dbReference type="AlphaFoldDB" id="A0A177EJ07"/>
<comment type="caution">
    <text evidence="2">The sequence shown here is derived from an EMBL/GenBank/DDBJ whole genome shotgun (WGS) entry which is preliminary data.</text>
</comment>
<sequence>MPEEESVGLFQTTMDFLIVTNQEKLSQCTGQTDQAFAKQHIEAQPVIKIDLSKHTPDTIPSLLDESIVYQHLKIIGDTKSYLSLYQGYQEMRLLTTLLQALGDVKAKSLQLSIGTRADRVFPPVPIAMDHITPPRTNTHIKRLKFVNTPEELVNLFFSIISVPAIICKLGCQPKCPDDTHVNSLELEYTYDAPRGCVVSIGLQEKHKLDAYTGIGFVGTRPVARLSIKVLNPEFHQTLLDLLPHFILSHRYRELVLPSSGLLEIYQLPQFSEVEAASISVENVHYTDLWAGGALTPPKYQNKHVAWCTLFFRYRGLYTPTDLNKIFYNMNNLFPNIKDVHFCIESDSLLWASLKSWDMVGLVWPKRPRAFFYNIDTDVCEQIVPSKPGTLSAPTAAATSLTSQQNTSPPKAGWAIENLLVPSAPEHPQPDQLATTSSDLSPHPNTNHPSQPPRTQCWPEDTNTSPPRTLNLPIPPQSRWRKCKRAISRKLTQIERNQYFQIIYVSLARVLEGFNND</sequence>
<dbReference type="RefSeq" id="XP_067544836.1">
    <property type="nucleotide sequence ID" value="XM_067689304.1"/>
</dbReference>
<dbReference type="VEuPathDB" id="MicrosporidiaDB:NEDG_01886"/>
<feature type="region of interest" description="Disordered" evidence="1">
    <location>
        <begin position="424"/>
        <end position="475"/>
    </location>
</feature>
<name>A0A177EJ07_9MICR</name>
<feature type="compositionally biased region" description="Low complexity" evidence="1">
    <location>
        <begin position="390"/>
        <end position="407"/>
    </location>
</feature>
<keyword evidence="3" id="KW-1185">Reference proteome</keyword>
<gene>
    <name evidence="2" type="ORF">NEDG_01886</name>
</gene>
<dbReference type="EMBL" id="LTDL01000022">
    <property type="protein sequence ID" value="OAG31112.1"/>
    <property type="molecule type" value="Genomic_DNA"/>
</dbReference>
<evidence type="ECO:0000313" key="3">
    <source>
        <dbReference type="Proteomes" id="UP000185944"/>
    </source>
</evidence>
<feature type="compositionally biased region" description="Polar residues" evidence="1">
    <location>
        <begin position="431"/>
        <end position="448"/>
    </location>
</feature>
<organism evidence="2 3">
    <name type="scientific">Nematocida displodere</name>
    <dbReference type="NCBI Taxonomy" id="1805483"/>
    <lineage>
        <taxon>Eukaryota</taxon>
        <taxon>Fungi</taxon>
        <taxon>Fungi incertae sedis</taxon>
        <taxon>Microsporidia</taxon>
        <taxon>Nematocida</taxon>
    </lineage>
</organism>
<dbReference type="GeneID" id="93648236"/>
<dbReference type="Proteomes" id="UP000185944">
    <property type="component" value="Unassembled WGS sequence"/>
</dbReference>